<evidence type="ECO:0000256" key="1">
    <source>
        <dbReference type="SAM" id="Coils"/>
    </source>
</evidence>
<proteinExistence type="predicted"/>
<sequence length="44" mass="5358">MSDEQRDIISSFKKRLEKLEIQIAEIDRNVSEILQIVRRREEEN</sequence>
<dbReference type="RefSeq" id="WP_279388465.1">
    <property type="nucleotide sequence ID" value="NZ_DAIMLW010000036.1"/>
</dbReference>
<reference evidence="2 3" key="1">
    <citation type="submission" date="2019-03" db="EMBL/GenBank/DDBJ databases">
        <title>Genomic Encyclopedia of Type Strains, Phase IV (KMG-IV): sequencing the most valuable type-strain genomes for metagenomic binning, comparative biology and taxonomic classification.</title>
        <authorList>
            <person name="Goeker M."/>
        </authorList>
    </citation>
    <scope>NUCLEOTIDE SEQUENCE [LARGE SCALE GENOMIC DNA]</scope>
    <source>
        <strain evidence="2 3">DSM 15969</strain>
    </source>
</reference>
<organism evidence="2 3">
    <name type="scientific">Anaerospora hongkongensis</name>
    <dbReference type="NCBI Taxonomy" id="244830"/>
    <lineage>
        <taxon>Bacteria</taxon>
        <taxon>Bacillati</taxon>
        <taxon>Bacillota</taxon>
        <taxon>Negativicutes</taxon>
        <taxon>Selenomonadales</taxon>
        <taxon>Sporomusaceae</taxon>
        <taxon>Anaerospora</taxon>
    </lineage>
</organism>
<protein>
    <submittedName>
        <fullName evidence="2">Uncharacterized protein</fullName>
    </submittedName>
</protein>
<keyword evidence="3" id="KW-1185">Reference proteome</keyword>
<comment type="caution">
    <text evidence="2">The sequence shown here is derived from an EMBL/GenBank/DDBJ whole genome shotgun (WGS) entry which is preliminary data.</text>
</comment>
<dbReference type="Proteomes" id="UP000295063">
    <property type="component" value="Unassembled WGS sequence"/>
</dbReference>
<feature type="coiled-coil region" evidence="1">
    <location>
        <begin position="2"/>
        <end position="36"/>
    </location>
</feature>
<dbReference type="EMBL" id="SLUI01000001">
    <property type="protein sequence ID" value="TCL40174.1"/>
    <property type="molecule type" value="Genomic_DNA"/>
</dbReference>
<keyword evidence="1" id="KW-0175">Coiled coil</keyword>
<dbReference type="AlphaFoldDB" id="A0A4R1Q4Z4"/>
<name>A0A4R1Q4Z4_9FIRM</name>
<gene>
    <name evidence="2" type="ORF">EV210_101375</name>
</gene>
<evidence type="ECO:0000313" key="3">
    <source>
        <dbReference type="Proteomes" id="UP000295063"/>
    </source>
</evidence>
<accession>A0A4R1Q4Z4</accession>
<evidence type="ECO:0000313" key="2">
    <source>
        <dbReference type="EMBL" id="TCL40174.1"/>
    </source>
</evidence>